<gene>
    <name evidence="2" type="ORF">DEU50_108142</name>
</gene>
<name>A0AAX1PJU1_AERSA</name>
<accession>A0AAX1PJU1</accession>
<dbReference type="RefSeq" id="WP_146612907.1">
    <property type="nucleotide sequence ID" value="NZ_CAWNWF010000008.1"/>
</dbReference>
<dbReference type="Pfam" id="PF00535">
    <property type="entry name" value="Glycos_transf_2"/>
    <property type="match status" value="1"/>
</dbReference>
<evidence type="ECO:0000259" key="1">
    <source>
        <dbReference type="Pfam" id="PF00535"/>
    </source>
</evidence>
<feature type="domain" description="Glycosyltransferase 2-like" evidence="1">
    <location>
        <begin position="109"/>
        <end position="257"/>
    </location>
</feature>
<dbReference type="SUPFAM" id="SSF53448">
    <property type="entry name" value="Nucleotide-diphospho-sugar transferases"/>
    <property type="match status" value="1"/>
</dbReference>
<comment type="caution">
    <text evidence="2">The sequence shown here is derived from an EMBL/GenBank/DDBJ whole genome shotgun (WGS) entry which is preliminary data.</text>
</comment>
<proteinExistence type="predicted"/>
<dbReference type="Proteomes" id="UP000249422">
    <property type="component" value="Unassembled WGS sequence"/>
</dbReference>
<dbReference type="InterPro" id="IPR029044">
    <property type="entry name" value="Nucleotide-diphossugar_trans"/>
</dbReference>
<dbReference type="InterPro" id="IPR001173">
    <property type="entry name" value="Glyco_trans_2-like"/>
</dbReference>
<sequence length="377" mass="43247">MHNIIHTFPVRKNTVNKASVSFKNKHQKDCVIVVIDKKNKVISRRNVTGDRDIYHSVFNYSGDIDDELSICVESNKRDIQVDFVNTKEICNIYSDSNFKSTQNSVTAAIATYPGRINVLPTAIASLIEQVDHLFIYLNNYRNVPEFLLTHNKRDKITYILDTDSNKRAAAKFFWVQSTQGIHLTCDDDIFYPNNYVKNMVDELKKHPDNTIIAVHGAIYKNVVSDAIASREHVFNFKASLKTSQQVHLAGTGTLCFRTKTLQKKEFDNLWNFAASTDEWLACFSKTNSIKLILINRTKNWMKSIDGMTHGLHEEKQVNSTLKTKANNLLLESNPWQHIYVPDLNSTVPPPFKRKASKLLASPKAFIRDFFKKRVRFG</sequence>
<dbReference type="EMBL" id="QLLM01000008">
    <property type="protein sequence ID" value="RAJ04760.1"/>
    <property type="molecule type" value="Genomic_DNA"/>
</dbReference>
<dbReference type="AlphaFoldDB" id="A0AAX1PJU1"/>
<dbReference type="Gene3D" id="3.90.550.10">
    <property type="entry name" value="Spore Coat Polysaccharide Biosynthesis Protein SpsA, Chain A"/>
    <property type="match status" value="1"/>
</dbReference>
<evidence type="ECO:0000313" key="2">
    <source>
        <dbReference type="EMBL" id="RAJ04760.1"/>
    </source>
</evidence>
<protein>
    <recommendedName>
        <fullName evidence="1">Glycosyltransferase 2-like domain-containing protein</fullName>
    </recommendedName>
</protein>
<reference evidence="2 3" key="1">
    <citation type="submission" date="2018-06" db="EMBL/GenBank/DDBJ databases">
        <title>Freshwater and sediment microbial communities from various areas in North America, analyzing microbe dynamics in response to fracking.</title>
        <authorList>
            <person name="Lamendella R."/>
        </authorList>
    </citation>
    <scope>NUCLEOTIDE SEQUENCE [LARGE SCALE GENOMIC DNA]</scope>
    <source>
        <strain evidence="2 3">17</strain>
    </source>
</reference>
<organism evidence="2 3">
    <name type="scientific">Aeromonas salmonicida</name>
    <dbReference type="NCBI Taxonomy" id="645"/>
    <lineage>
        <taxon>Bacteria</taxon>
        <taxon>Pseudomonadati</taxon>
        <taxon>Pseudomonadota</taxon>
        <taxon>Gammaproteobacteria</taxon>
        <taxon>Aeromonadales</taxon>
        <taxon>Aeromonadaceae</taxon>
        <taxon>Aeromonas</taxon>
    </lineage>
</organism>
<evidence type="ECO:0000313" key="3">
    <source>
        <dbReference type="Proteomes" id="UP000249422"/>
    </source>
</evidence>